<proteinExistence type="predicted"/>
<protein>
    <submittedName>
        <fullName evidence="1">Uncharacterized protein</fullName>
    </submittedName>
</protein>
<accession>A0ABR8HBA9</accession>
<gene>
    <name evidence="1" type="ORF">H6G94_15035</name>
</gene>
<dbReference type="RefSeq" id="WP_190950068.1">
    <property type="nucleotide sequence ID" value="NZ_JACJTC010000010.1"/>
</dbReference>
<keyword evidence="2" id="KW-1185">Reference proteome</keyword>
<dbReference type="EMBL" id="JACJTC010000010">
    <property type="protein sequence ID" value="MBD2612576.1"/>
    <property type="molecule type" value="Genomic_DNA"/>
</dbReference>
<comment type="caution">
    <text evidence="1">The sequence shown here is derived from an EMBL/GenBank/DDBJ whole genome shotgun (WGS) entry which is preliminary data.</text>
</comment>
<evidence type="ECO:0000313" key="2">
    <source>
        <dbReference type="Proteomes" id="UP000606396"/>
    </source>
</evidence>
<evidence type="ECO:0000313" key="1">
    <source>
        <dbReference type="EMBL" id="MBD2612576.1"/>
    </source>
</evidence>
<organism evidence="1 2">
    <name type="scientific">Nostoc punctiforme FACHB-252</name>
    <dbReference type="NCBI Taxonomy" id="1357509"/>
    <lineage>
        <taxon>Bacteria</taxon>
        <taxon>Bacillati</taxon>
        <taxon>Cyanobacteriota</taxon>
        <taxon>Cyanophyceae</taxon>
        <taxon>Nostocales</taxon>
        <taxon>Nostocaceae</taxon>
        <taxon>Nostoc</taxon>
    </lineage>
</organism>
<reference evidence="1 2" key="1">
    <citation type="journal article" date="2020" name="ISME J.">
        <title>Comparative genomics reveals insights into cyanobacterial evolution and habitat adaptation.</title>
        <authorList>
            <person name="Chen M.Y."/>
            <person name="Teng W.K."/>
            <person name="Zhao L."/>
            <person name="Hu C.X."/>
            <person name="Zhou Y.K."/>
            <person name="Han B.P."/>
            <person name="Song L.R."/>
            <person name="Shu W.S."/>
        </authorList>
    </citation>
    <scope>NUCLEOTIDE SEQUENCE [LARGE SCALE GENOMIC DNA]</scope>
    <source>
        <strain evidence="1 2">FACHB-252</strain>
    </source>
</reference>
<sequence>MINQDNQKECQVFLNNVQDDINYFINKVKNKLQLAKLYLTSEQIQDEFAKQTVLLQRFGEYISVIPKRKQKSMTECLALQSKLYTIKNYTPDERSLAQIKSYQPNV</sequence>
<name>A0ABR8HBA9_NOSPU</name>
<dbReference type="Proteomes" id="UP000606396">
    <property type="component" value="Unassembled WGS sequence"/>
</dbReference>